<evidence type="ECO:0000313" key="2">
    <source>
        <dbReference type="EMBL" id="CAI2381409.1"/>
    </source>
</evidence>
<accession>A0AAD2D512</accession>
<evidence type="ECO:0000313" key="3">
    <source>
        <dbReference type="Proteomes" id="UP001295684"/>
    </source>
</evidence>
<dbReference type="EMBL" id="CAMPGE010023472">
    <property type="protein sequence ID" value="CAI2381409.1"/>
    <property type="molecule type" value="Genomic_DNA"/>
</dbReference>
<evidence type="ECO:0000256" key="1">
    <source>
        <dbReference type="SAM" id="Coils"/>
    </source>
</evidence>
<sequence length="175" mass="19838">MGYKETLIKSFIQGSLDYLSSFDSLDYSACEEKVAHLLCEADFIESVATQIETSQLIEELDIKRNQDLIERLKCEIEEAKNVIIQKEKEYEDALKVKACKEEYEQIATDINSFPSVEEIEQKTNDLNKNIQNIADKLEEELTAQKEHLGSLILLLNDLSGTSATDIINAPEEAMT</sequence>
<protein>
    <submittedName>
        <fullName evidence="2">Uncharacterized protein</fullName>
    </submittedName>
</protein>
<comment type="caution">
    <text evidence="2">The sequence shown here is derived from an EMBL/GenBank/DDBJ whole genome shotgun (WGS) entry which is preliminary data.</text>
</comment>
<keyword evidence="1" id="KW-0175">Coiled coil</keyword>
<name>A0AAD2D512_EUPCR</name>
<proteinExistence type="predicted"/>
<dbReference type="Proteomes" id="UP001295684">
    <property type="component" value="Unassembled WGS sequence"/>
</dbReference>
<reference evidence="2" key="1">
    <citation type="submission" date="2023-07" db="EMBL/GenBank/DDBJ databases">
        <authorList>
            <consortium name="AG Swart"/>
            <person name="Singh M."/>
            <person name="Singh A."/>
            <person name="Seah K."/>
            <person name="Emmerich C."/>
        </authorList>
    </citation>
    <scope>NUCLEOTIDE SEQUENCE</scope>
    <source>
        <strain evidence="2">DP1</strain>
    </source>
</reference>
<feature type="coiled-coil region" evidence="1">
    <location>
        <begin position="62"/>
        <end position="147"/>
    </location>
</feature>
<keyword evidence="3" id="KW-1185">Reference proteome</keyword>
<organism evidence="2 3">
    <name type="scientific">Euplotes crassus</name>
    <dbReference type="NCBI Taxonomy" id="5936"/>
    <lineage>
        <taxon>Eukaryota</taxon>
        <taxon>Sar</taxon>
        <taxon>Alveolata</taxon>
        <taxon>Ciliophora</taxon>
        <taxon>Intramacronucleata</taxon>
        <taxon>Spirotrichea</taxon>
        <taxon>Hypotrichia</taxon>
        <taxon>Euplotida</taxon>
        <taxon>Euplotidae</taxon>
        <taxon>Moneuplotes</taxon>
    </lineage>
</organism>
<dbReference type="AlphaFoldDB" id="A0AAD2D512"/>
<gene>
    <name evidence="2" type="ORF">ECRASSUSDP1_LOCUS22864</name>
</gene>